<gene>
    <name evidence="5" type="ORF">KP79_PYT19579</name>
</gene>
<dbReference type="SUPFAM" id="SSF56112">
    <property type="entry name" value="Protein kinase-like (PK-like)"/>
    <property type="match status" value="1"/>
</dbReference>
<dbReference type="InterPro" id="IPR008271">
    <property type="entry name" value="Ser/Thr_kinase_AS"/>
</dbReference>
<dbReference type="InterPro" id="IPR036770">
    <property type="entry name" value="Ankyrin_rpt-contain_sf"/>
</dbReference>
<dbReference type="GO" id="GO:0005524">
    <property type="term" value="F:ATP binding"/>
    <property type="evidence" value="ECO:0007669"/>
    <property type="project" value="InterPro"/>
</dbReference>
<evidence type="ECO:0000313" key="5">
    <source>
        <dbReference type="EMBL" id="OWF51039.1"/>
    </source>
</evidence>
<protein>
    <submittedName>
        <fullName evidence="5">Ankyrin repeat domain-containing protein 1</fullName>
    </submittedName>
</protein>
<dbReference type="SUPFAM" id="SSF48403">
    <property type="entry name" value="Ankyrin repeat"/>
    <property type="match status" value="1"/>
</dbReference>
<dbReference type="InterPro" id="IPR011009">
    <property type="entry name" value="Kinase-like_dom_sf"/>
</dbReference>
<dbReference type="SMART" id="SM00220">
    <property type="entry name" value="S_TKc"/>
    <property type="match status" value="1"/>
</dbReference>
<dbReference type="Pfam" id="PF00069">
    <property type="entry name" value="Pkinase"/>
    <property type="match status" value="1"/>
</dbReference>
<dbReference type="GO" id="GO:0004672">
    <property type="term" value="F:protein kinase activity"/>
    <property type="evidence" value="ECO:0007669"/>
    <property type="project" value="InterPro"/>
</dbReference>
<dbReference type="PROSITE" id="PS50011">
    <property type="entry name" value="PROTEIN_KINASE_DOM"/>
    <property type="match status" value="1"/>
</dbReference>
<evidence type="ECO:0000313" key="6">
    <source>
        <dbReference type="Proteomes" id="UP000242188"/>
    </source>
</evidence>
<dbReference type="GO" id="GO:0005634">
    <property type="term" value="C:nucleus"/>
    <property type="evidence" value="ECO:0007669"/>
    <property type="project" value="TreeGrafter"/>
</dbReference>
<dbReference type="Pfam" id="PF00023">
    <property type="entry name" value="Ank"/>
    <property type="match status" value="1"/>
</dbReference>
<evidence type="ECO:0000259" key="4">
    <source>
        <dbReference type="PROSITE" id="PS50011"/>
    </source>
</evidence>
<feature type="region of interest" description="Disordered" evidence="3">
    <location>
        <begin position="165"/>
        <end position="202"/>
    </location>
</feature>
<dbReference type="PROSITE" id="PS50088">
    <property type="entry name" value="ANK_REPEAT"/>
    <property type="match status" value="2"/>
</dbReference>
<feature type="coiled-coil region" evidence="2">
    <location>
        <begin position="416"/>
        <end position="450"/>
    </location>
</feature>
<keyword evidence="1" id="KW-0040">ANK repeat</keyword>
<dbReference type="SMART" id="SM00248">
    <property type="entry name" value="ANK"/>
    <property type="match status" value="4"/>
</dbReference>
<reference evidence="5 6" key="1">
    <citation type="journal article" date="2017" name="Nat. Ecol. Evol.">
        <title>Scallop genome provides insights into evolution of bilaterian karyotype and development.</title>
        <authorList>
            <person name="Wang S."/>
            <person name="Zhang J."/>
            <person name="Jiao W."/>
            <person name="Li J."/>
            <person name="Xun X."/>
            <person name="Sun Y."/>
            <person name="Guo X."/>
            <person name="Huan P."/>
            <person name="Dong B."/>
            <person name="Zhang L."/>
            <person name="Hu X."/>
            <person name="Sun X."/>
            <person name="Wang J."/>
            <person name="Zhao C."/>
            <person name="Wang Y."/>
            <person name="Wang D."/>
            <person name="Huang X."/>
            <person name="Wang R."/>
            <person name="Lv J."/>
            <person name="Li Y."/>
            <person name="Zhang Z."/>
            <person name="Liu B."/>
            <person name="Lu W."/>
            <person name="Hui Y."/>
            <person name="Liang J."/>
            <person name="Zhou Z."/>
            <person name="Hou R."/>
            <person name="Li X."/>
            <person name="Liu Y."/>
            <person name="Li H."/>
            <person name="Ning X."/>
            <person name="Lin Y."/>
            <person name="Zhao L."/>
            <person name="Xing Q."/>
            <person name="Dou J."/>
            <person name="Li Y."/>
            <person name="Mao J."/>
            <person name="Guo H."/>
            <person name="Dou H."/>
            <person name="Li T."/>
            <person name="Mu C."/>
            <person name="Jiang W."/>
            <person name="Fu Q."/>
            <person name="Fu X."/>
            <person name="Miao Y."/>
            <person name="Liu J."/>
            <person name="Yu Q."/>
            <person name="Li R."/>
            <person name="Liao H."/>
            <person name="Li X."/>
            <person name="Kong Y."/>
            <person name="Jiang Z."/>
            <person name="Chourrout D."/>
            <person name="Li R."/>
            <person name="Bao Z."/>
        </authorList>
    </citation>
    <scope>NUCLEOTIDE SEQUENCE [LARGE SCALE GENOMIC DNA]</scope>
    <source>
        <strain evidence="5 6">PY_sf001</strain>
    </source>
</reference>
<accession>A0A210QQP8</accession>
<dbReference type="PANTHER" id="PTHR24183">
    <property type="entry name" value="FIBRONECTIN TYPE 3 AND ANKYRIN REPEAT DOMAINS PROTEIN 1"/>
    <property type="match status" value="1"/>
</dbReference>
<dbReference type="Gene3D" id="1.25.40.20">
    <property type="entry name" value="Ankyrin repeat-containing domain"/>
    <property type="match status" value="1"/>
</dbReference>
<dbReference type="OrthoDB" id="539213at2759"/>
<sequence length="959" mass="108827">MMNDIPDLITVAKNGNLQQVENLLRQNFSVHIRGKDDETALYWSSCRGHVQICKALLDSESDVNARVAWGSTALHAAADRGHIQCVDLLIRRGANVNIQNKRGDTPLHVGAYRGHIEIVRLLVRAQPDLFIKNDKGRTAADEAEGNSHHHTSTYLYQQMLPFNQNPFSDHNRALPPPNYEQTLPQRSARSRPGSQSQEENATQGQWYASLGSLPAQGQYQNANETNGGMEQVHSFSGFHQYADETSCNSFPGASPEKGKVSDSSFLRYRDDLKGFRRRTEPEESMDEGTVPWTEDRANKENSRTKLCRRESINGQCNNINVDVAMRYKSPKIAREGSDREQNGGITTKVLSEFQPCNPPVFSGDDKNGGLPLLGSCDDVRMSQQCLATSVRPSRISVGCVREVVGNMHNETIENFSETLQMELFKKQEMVENLQKENANLQQQLTLMKKTFHQFSSACQILKHENAQLRLSHKERTGKTHKSPHSTSQLSLSGFIHFLDKVSRGGSVYSHSDQMLLILKESLYSHWLKYVPPSQLDVPNKEWLPGKDFTLIGEQPMNQLSGGTRDGCCSLVFQIKHKGQTQILKMMINLINLEASSHGQGYSMEHFLANSFGPEHQLPVAFNDHVNVIKVRHSYTGQTNRFQKYLGLIIPTKFDIPIEMASRTTFIVFDHFPESLKSMSVQFRSSHSEPSFGLDITFVLQLLYQILSAVYYIQKNGVIHRDIKADNVFLDNCLRPVLADFGMARTTEVSDSSIYFTNSREVYAGNAHAWAPELTRWSIDGPPRSIEERMLLKDVYSKSDAYAVSRMFYCLLRPQSEGNAFPQSSRDRPHYENSEIPELPSLYPAGLRFVLRNQVLNDPLDRMTDRRAMLYVGMLMFPPSPGEVTMETQTARYCQARILKLLSLDNSARRTDVHSGPRLTMLESVDRLMPELEADFLHKITPEEFWEIYQDLKQRDYLSI</sequence>
<keyword evidence="6" id="KW-1185">Reference proteome</keyword>
<keyword evidence="2" id="KW-0175">Coiled coil</keyword>
<dbReference type="Proteomes" id="UP000242188">
    <property type="component" value="Unassembled WGS sequence"/>
</dbReference>
<feature type="repeat" description="ANK" evidence="1">
    <location>
        <begin position="69"/>
        <end position="101"/>
    </location>
</feature>
<proteinExistence type="predicted"/>
<name>A0A210QQP8_MIZYE</name>
<comment type="caution">
    <text evidence="5">The sequence shown here is derived from an EMBL/GenBank/DDBJ whole genome shotgun (WGS) entry which is preliminary data.</text>
</comment>
<dbReference type="PROSITE" id="PS50297">
    <property type="entry name" value="ANK_REP_REGION"/>
    <property type="match status" value="2"/>
</dbReference>
<feature type="domain" description="Protein kinase" evidence="4">
    <location>
        <begin position="557"/>
        <end position="876"/>
    </location>
</feature>
<feature type="repeat" description="ANK" evidence="1">
    <location>
        <begin position="102"/>
        <end position="134"/>
    </location>
</feature>
<dbReference type="InterPro" id="IPR000719">
    <property type="entry name" value="Prot_kinase_dom"/>
</dbReference>
<evidence type="ECO:0000256" key="3">
    <source>
        <dbReference type="SAM" id="MobiDB-lite"/>
    </source>
</evidence>
<dbReference type="GO" id="GO:0042981">
    <property type="term" value="P:regulation of apoptotic process"/>
    <property type="evidence" value="ECO:0007669"/>
    <property type="project" value="TreeGrafter"/>
</dbReference>
<dbReference type="Pfam" id="PF12796">
    <property type="entry name" value="Ank_2"/>
    <property type="match status" value="1"/>
</dbReference>
<dbReference type="PROSITE" id="PS00108">
    <property type="entry name" value="PROTEIN_KINASE_ST"/>
    <property type="match status" value="1"/>
</dbReference>
<evidence type="ECO:0000256" key="1">
    <source>
        <dbReference type="PROSITE-ProRule" id="PRU00023"/>
    </source>
</evidence>
<feature type="compositionally biased region" description="Polar residues" evidence="3">
    <location>
        <begin position="179"/>
        <end position="202"/>
    </location>
</feature>
<dbReference type="PANTHER" id="PTHR24183:SF1">
    <property type="entry name" value="FIBRONECTIN TYPE 3 AND ANKYRIN REPEAT DOMAINS PROTEIN 1"/>
    <property type="match status" value="1"/>
</dbReference>
<dbReference type="EMBL" id="NEDP02002403">
    <property type="protein sequence ID" value="OWF51039.1"/>
    <property type="molecule type" value="Genomic_DNA"/>
</dbReference>
<dbReference type="InterPro" id="IPR002110">
    <property type="entry name" value="Ankyrin_rpt"/>
</dbReference>
<evidence type="ECO:0000256" key="2">
    <source>
        <dbReference type="SAM" id="Coils"/>
    </source>
</evidence>
<dbReference type="Gene3D" id="1.10.510.10">
    <property type="entry name" value="Transferase(Phosphotransferase) domain 1"/>
    <property type="match status" value="1"/>
</dbReference>
<dbReference type="AlphaFoldDB" id="A0A210QQP8"/>
<organism evidence="5 6">
    <name type="scientific">Mizuhopecten yessoensis</name>
    <name type="common">Japanese scallop</name>
    <name type="synonym">Patinopecten yessoensis</name>
    <dbReference type="NCBI Taxonomy" id="6573"/>
    <lineage>
        <taxon>Eukaryota</taxon>
        <taxon>Metazoa</taxon>
        <taxon>Spiralia</taxon>
        <taxon>Lophotrochozoa</taxon>
        <taxon>Mollusca</taxon>
        <taxon>Bivalvia</taxon>
        <taxon>Autobranchia</taxon>
        <taxon>Pteriomorphia</taxon>
        <taxon>Pectinida</taxon>
        <taxon>Pectinoidea</taxon>
        <taxon>Pectinidae</taxon>
        <taxon>Mizuhopecten</taxon>
    </lineage>
</organism>